<evidence type="ECO:0000313" key="2">
    <source>
        <dbReference type="EMBL" id="VTR91597.1"/>
    </source>
</evidence>
<dbReference type="SUPFAM" id="SSF53474">
    <property type="entry name" value="alpha/beta-Hydrolases"/>
    <property type="match status" value="1"/>
</dbReference>
<feature type="domain" description="AB hydrolase-1" evidence="1">
    <location>
        <begin position="26"/>
        <end position="121"/>
    </location>
</feature>
<reference evidence="2 3" key="1">
    <citation type="submission" date="2019-05" db="EMBL/GenBank/DDBJ databases">
        <authorList>
            <consortium name="Science for Life Laboratories"/>
        </authorList>
    </citation>
    <scope>NUCLEOTIDE SEQUENCE [LARGE SCALE GENOMIC DNA]</scope>
    <source>
        <strain evidence="2">Soil9</strain>
    </source>
</reference>
<keyword evidence="3" id="KW-1185">Reference proteome</keyword>
<dbReference type="GO" id="GO:0016787">
    <property type="term" value="F:hydrolase activity"/>
    <property type="evidence" value="ECO:0007669"/>
    <property type="project" value="UniProtKB-KW"/>
</dbReference>
<dbReference type="RefSeq" id="WP_162666568.1">
    <property type="nucleotide sequence ID" value="NZ_LR593886.1"/>
</dbReference>
<evidence type="ECO:0000259" key="1">
    <source>
        <dbReference type="Pfam" id="PF00561"/>
    </source>
</evidence>
<dbReference type="AlphaFoldDB" id="A0A6P2CSL0"/>
<keyword evidence="2" id="KW-0378">Hydrolase</keyword>
<dbReference type="PANTHER" id="PTHR43433:SF1">
    <property type="entry name" value="BLL5160 PROTEIN"/>
    <property type="match status" value="1"/>
</dbReference>
<gene>
    <name evidence="2" type="ORF">SOIL9_61170</name>
</gene>
<proteinExistence type="predicted"/>
<evidence type="ECO:0000313" key="3">
    <source>
        <dbReference type="Proteomes" id="UP000464178"/>
    </source>
</evidence>
<name>A0A6P2CSL0_9BACT</name>
<dbReference type="PANTHER" id="PTHR43433">
    <property type="entry name" value="HYDROLASE, ALPHA/BETA FOLD FAMILY PROTEIN"/>
    <property type="match status" value="1"/>
</dbReference>
<dbReference type="InterPro" id="IPR000073">
    <property type="entry name" value="AB_hydrolase_1"/>
</dbReference>
<dbReference type="InterPro" id="IPR050471">
    <property type="entry name" value="AB_hydrolase"/>
</dbReference>
<dbReference type="KEGG" id="gms:SOIL9_61170"/>
<sequence>MNDVSSIVHQGCKIAYRVRGSGPPALFIQGVNTHGDGWNPQVNDLAGRYACLTFDNRGTGGSDRGSEPITVEQMAADAAAVMRAVGWESAHVVGHSLGGPVGLQLALTARKRVRSLALLCSFADGKGVGPLSWRLIWAGMRMRFGTKGMKRRAFLDLVVPPGTKGDRNALAAELAPLFGHDLAEPLLVLKDQMKAMWAFDVNGRLGELAGLRTLVANAEFDPIAPPKLGRGVAAGIPGARYVNLDGASHGVILTDPKRVNALLVEHFGEGG</sequence>
<dbReference type="InterPro" id="IPR029058">
    <property type="entry name" value="AB_hydrolase_fold"/>
</dbReference>
<protein>
    <recommendedName>
        <fullName evidence="1">AB hydrolase-1 domain-containing protein</fullName>
    </recommendedName>
</protein>
<dbReference type="PRINTS" id="PR00111">
    <property type="entry name" value="ABHYDROLASE"/>
</dbReference>
<dbReference type="EMBL" id="LR593886">
    <property type="protein sequence ID" value="VTR91597.1"/>
    <property type="molecule type" value="Genomic_DNA"/>
</dbReference>
<dbReference type="Pfam" id="PF00561">
    <property type="entry name" value="Abhydrolase_1"/>
    <property type="match status" value="1"/>
</dbReference>
<dbReference type="Proteomes" id="UP000464178">
    <property type="component" value="Chromosome"/>
</dbReference>
<accession>A0A6P2CSL0</accession>
<organism evidence="2 3">
    <name type="scientific">Gemmata massiliana</name>
    <dbReference type="NCBI Taxonomy" id="1210884"/>
    <lineage>
        <taxon>Bacteria</taxon>
        <taxon>Pseudomonadati</taxon>
        <taxon>Planctomycetota</taxon>
        <taxon>Planctomycetia</taxon>
        <taxon>Gemmatales</taxon>
        <taxon>Gemmataceae</taxon>
        <taxon>Gemmata</taxon>
    </lineage>
</organism>
<dbReference type="Gene3D" id="3.40.50.1820">
    <property type="entry name" value="alpha/beta hydrolase"/>
    <property type="match status" value="1"/>
</dbReference>